<evidence type="ECO:0000256" key="6">
    <source>
        <dbReference type="ARBA" id="ARBA00022726"/>
    </source>
</evidence>
<dbReference type="PRINTS" id="PR00989">
    <property type="entry name" value="ADENOKINASE"/>
</dbReference>
<keyword evidence="6 11" id="KW-0660">Purine salvage</keyword>
<evidence type="ECO:0000256" key="10">
    <source>
        <dbReference type="PIRSR" id="PIRSR601805-1"/>
    </source>
</evidence>
<protein>
    <recommendedName>
        <fullName evidence="4 11">Adenosine kinase</fullName>
        <shortName evidence="11">AK</shortName>
        <ecNumber evidence="4 11">2.7.1.20</ecNumber>
    </recommendedName>
    <alternativeName>
        <fullName evidence="11">Adenosine 5'-phosphotransferase</fullName>
    </alternativeName>
</protein>
<dbReference type="InterPro" id="IPR001805">
    <property type="entry name" value="Adenokinase"/>
</dbReference>
<keyword evidence="8 11" id="KW-0418">Kinase</keyword>
<proteinExistence type="inferred from homology"/>
<dbReference type="GO" id="GO:0006166">
    <property type="term" value="P:purine ribonucleoside salvage"/>
    <property type="evidence" value="ECO:0007669"/>
    <property type="project" value="UniProtKB-KW"/>
</dbReference>
<comment type="catalytic activity">
    <reaction evidence="11">
        <text>adenosine + ATP = AMP + ADP + H(+)</text>
        <dbReference type="Rhea" id="RHEA:20824"/>
        <dbReference type="ChEBI" id="CHEBI:15378"/>
        <dbReference type="ChEBI" id="CHEBI:16335"/>
        <dbReference type="ChEBI" id="CHEBI:30616"/>
        <dbReference type="ChEBI" id="CHEBI:456215"/>
        <dbReference type="ChEBI" id="CHEBI:456216"/>
        <dbReference type="EC" id="2.7.1.20"/>
    </reaction>
</comment>
<keyword evidence="11" id="KW-0460">Magnesium</keyword>
<comment type="cofactor">
    <cofactor evidence="1 11">
        <name>Mg(2+)</name>
        <dbReference type="ChEBI" id="CHEBI:18420"/>
    </cofactor>
</comment>
<keyword evidence="9 11" id="KW-0067">ATP-binding</keyword>
<evidence type="ECO:0000256" key="5">
    <source>
        <dbReference type="ARBA" id="ARBA00022679"/>
    </source>
</evidence>
<comment type="pathway">
    <text evidence="2 11">Purine metabolism; AMP biosynthesis via salvage pathway; AMP from adenosine: step 1/1.</text>
</comment>
<comment type="similarity">
    <text evidence="3 11">Belongs to the carbohydrate kinase PfkB family.</text>
</comment>
<dbReference type="InterPro" id="IPR002173">
    <property type="entry name" value="Carboh/pur_kinase_PfkB_CS"/>
</dbReference>
<sequence>MVMEAPRSGASPAPVSIMCLGHPLLDMMATVEESFMREHHVEPGSVTLASPEQLGLFSKLLDEFEGQVDYVPGGAAMNTARVLAWMLPGARISYVGALGKDRFAEILTNALTSAGVEHLFEECNDKPTGTCAGLVLNKDRTLLANLGAAVNLSLKHMQTEAVQSAMERASVYYAEGFFLNTASSPDNLLSVAQHAHLHGKVFCFNLNAPYISMAFQSRIQLLMPHVDILFGSDEDLLTYASVRWPRDFDLSTLGSAMRPNSRRQAALVRCLARISMLPTVTTGRPRLVVGTCGSHDTYVACGDRVRSYPVPPMAQEEMVDVNGAGDAFVAGFLAQYVVNRDESTSVVVGHASAQNCIRHNGAIVSGVPPPLARRISAPAAPPHVMSTPAM</sequence>
<evidence type="ECO:0000259" key="12">
    <source>
        <dbReference type="Pfam" id="PF00294"/>
    </source>
</evidence>
<dbReference type="GO" id="GO:0004001">
    <property type="term" value="F:adenosine kinase activity"/>
    <property type="evidence" value="ECO:0007669"/>
    <property type="project" value="UniProtKB-UniRule"/>
</dbReference>
<evidence type="ECO:0000256" key="9">
    <source>
        <dbReference type="ARBA" id="ARBA00022840"/>
    </source>
</evidence>
<dbReference type="Proteomes" id="UP001430356">
    <property type="component" value="Unassembled WGS sequence"/>
</dbReference>
<comment type="caution">
    <text evidence="13">The sequence shown here is derived from an EMBL/GenBank/DDBJ whole genome shotgun (WGS) entry which is preliminary data.</text>
</comment>
<evidence type="ECO:0000256" key="1">
    <source>
        <dbReference type="ARBA" id="ARBA00001946"/>
    </source>
</evidence>
<dbReference type="Gene3D" id="3.30.1110.10">
    <property type="match status" value="1"/>
</dbReference>
<feature type="domain" description="Carbohydrate kinase PfkB" evidence="12">
    <location>
        <begin position="66"/>
        <end position="238"/>
    </location>
</feature>
<dbReference type="SUPFAM" id="SSF53613">
    <property type="entry name" value="Ribokinase-like"/>
    <property type="match status" value="1"/>
</dbReference>
<dbReference type="PANTHER" id="PTHR45769:SF3">
    <property type="entry name" value="ADENOSINE KINASE"/>
    <property type="match status" value="1"/>
</dbReference>
<evidence type="ECO:0000313" key="14">
    <source>
        <dbReference type="Proteomes" id="UP001430356"/>
    </source>
</evidence>
<dbReference type="CDD" id="cd01168">
    <property type="entry name" value="adenosine_kinase"/>
    <property type="match status" value="1"/>
</dbReference>
<keyword evidence="7 11" id="KW-0547">Nucleotide-binding</keyword>
<evidence type="ECO:0000256" key="7">
    <source>
        <dbReference type="ARBA" id="ARBA00022741"/>
    </source>
</evidence>
<dbReference type="GO" id="GO:0005829">
    <property type="term" value="C:cytosol"/>
    <property type="evidence" value="ECO:0007669"/>
    <property type="project" value="TreeGrafter"/>
</dbReference>
<comment type="function">
    <text evidence="11">ATP dependent phosphorylation of adenosine and other related nucleoside analogs to monophosphate derivatives.</text>
</comment>
<dbReference type="GO" id="GO:0006144">
    <property type="term" value="P:purine nucleobase metabolic process"/>
    <property type="evidence" value="ECO:0007669"/>
    <property type="project" value="TreeGrafter"/>
</dbReference>
<evidence type="ECO:0000313" key="13">
    <source>
        <dbReference type="EMBL" id="KAK7195918.1"/>
    </source>
</evidence>
<evidence type="ECO:0000256" key="4">
    <source>
        <dbReference type="ARBA" id="ARBA00012119"/>
    </source>
</evidence>
<dbReference type="GO" id="GO:0005634">
    <property type="term" value="C:nucleus"/>
    <property type="evidence" value="ECO:0007669"/>
    <property type="project" value="TreeGrafter"/>
</dbReference>
<reference evidence="13 14" key="1">
    <citation type="journal article" date="2021" name="MBio">
        <title>A New Model Trypanosomatid, Novymonas esmeraldas: Genomic Perception of Its 'Candidatus Pandoraea novymonadis' Endosymbiont.</title>
        <authorList>
            <person name="Zakharova A."/>
            <person name="Saura A."/>
            <person name="Butenko A."/>
            <person name="Podesvova L."/>
            <person name="Warmusova S."/>
            <person name="Kostygov A.Y."/>
            <person name="Nenarokova A."/>
            <person name="Lukes J."/>
            <person name="Opperdoes F.R."/>
            <person name="Yurchenko V."/>
        </authorList>
    </citation>
    <scope>NUCLEOTIDE SEQUENCE [LARGE SCALE GENOMIC DNA]</scope>
    <source>
        <strain evidence="13 14">E262AT.01</strain>
    </source>
</reference>
<accession>A0AAW0ET83</accession>
<evidence type="ECO:0000256" key="3">
    <source>
        <dbReference type="ARBA" id="ARBA00010688"/>
    </source>
</evidence>
<dbReference type="PROSITE" id="PS00584">
    <property type="entry name" value="PFKB_KINASES_2"/>
    <property type="match status" value="1"/>
</dbReference>
<gene>
    <name evidence="13" type="ORF">NESM_000524700</name>
</gene>
<feature type="active site" description="Proton acceptor" evidence="10">
    <location>
        <position position="326"/>
    </location>
</feature>
<name>A0AAW0ET83_9TRYP</name>
<dbReference type="PANTHER" id="PTHR45769">
    <property type="entry name" value="ADENOSINE KINASE"/>
    <property type="match status" value="1"/>
</dbReference>
<dbReference type="EMBL" id="JAECZO010000064">
    <property type="protein sequence ID" value="KAK7195918.1"/>
    <property type="molecule type" value="Genomic_DNA"/>
</dbReference>
<keyword evidence="5 11" id="KW-0808">Transferase</keyword>
<dbReference type="EC" id="2.7.1.20" evidence="4 11"/>
<dbReference type="GO" id="GO:0005524">
    <property type="term" value="F:ATP binding"/>
    <property type="evidence" value="ECO:0007669"/>
    <property type="project" value="UniProtKB-UniRule"/>
</dbReference>
<dbReference type="InterPro" id="IPR011611">
    <property type="entry name" value="PfkB_dom"/>
</dbReference>
<dbReference type="Pfam" id="PF00294">
    <property type="entry name" value="PfkB"/>
    <property type="match status" value="2"/>
</dbReference>
<dbReference type="InterPro" id="IPR029056">
    <property type="entry name" value="Ribokinase-like"/>
</dbReference>
<feature type="domain" description="Carbohydrate kinase PfkB" evidence="12">
    <location>
        <begin position="278"/>
        <end position="365"/>
    </location>
</feature>
<dbReference type="Gene3D" id="3.40.1190.20">
    <property type="match status" value="1"/>
</dbReference>
<evidence type="ECO:0000256" key="11">
    <source>
        <dbReference type="RuleBase" id="RU368116"/>
    </source>
</evidence>
<evidence type="ECO:0000256" key="8">
    <source>
        <dbReference type="ARBA" id="ARBA00022777"/>
    </source>
</evidence>
<dbReference type="GO" id="GO:0044209">
    <property type="term" value="P:AMP salvage"/>
    <property type="evidence" value="ECO:0007669"/>
    <property type="project" value="UniProtKB-UniRule"/>
</dbReference>
<evidence type="ECO:0000256" key="2">
    <source>
        <dbReference type="ARBA" id="ARBA00004801"/>
    </source>
</evidence>
<keyword evidence="14" id="KW-1185">Reference proteome</keyword>
<dbReference type="AlphaFoldDB" id="A0AAW0ET83"/>
<organism evidence="13 14">
    <name type="scientific">Novymonas esmeraldas</name>
    <dbReference type="NCBI Taxonomy" id="1808958"/>
    <lineage>
        <taxon>Eukaryota</taxon>
        <taxon>Discoba</taxon>
        <taxon>Euglenozoa</taxon>
        <taxon>Kinetoplastea</taxon>
        <taxon>Metakinetoplastina</taxon>
        <taxon>Trypanosomatida</taxon>
        <taxon>Trypanosomatidae</taxon>
        <taxon>Novymonas</taxon>
    </lineage>
</organism>